<feature type="domain" description="4Fe-4S ferredoxin-type" evidence="6">
    <location>
        <begin position="19"/>
        <end position="49"/>
    </location>
</feature>
<dbReference type="InterPro" id="IPR009051">
    <property type="entry name" value="Helical_ferredxn"/>
</dbReference>
<dbReference type="RefSeq" id="WP_066857482.1">
    <property type="nucleotide sequence ID" value="NZ_JXMS01000029.1"/>
</dbReference>
<dbReference type="GO" id="GO:0005886">
    <property type="term" value="C:plasma membrane"/>
    <property type="evidence" value="ECO:0007669"/>
    <property type="project" value="TreeGrafter"/>
</dbReference>
<evidence type="ECO:0000313" key="7">
    <source>
        <dbReference type="EMBL" id="OBQ46178.1"/>
    </source>
</evidence>
<dbReference type="GO" id="GO:0051539">
    <property type="term" value="F:4 iron, 4 sulfur cluster binding"/>
    <property type="evidence" value="ECO:0007669"/>
    <property type="project" value="UniProtKB-KW"/>
</dbReference>
<dbReference type="PATRIC" id="fig|1560234.3.peg.1885"/>
<dbReference type="InterPro" id="IPR017896">
    <property type="entry name" value="4Fe4S_Fe-S-bd"/>
</dbReference>
<sequence length="189" mass="21508">METIPLNSPDKDFIREVQERSGQNVQSCYQCGNCTAGCPYNFAYDVSVSRIMRLVQLGQREAVLKSHSIWLCATCQSCTTRCPNSIEVAKIMDVLRHMAREAGYATERNVKAFGDAFLESVEKHGRVYELGVTASYVKKTGRFWTDVDLAPAMLPKNKLSIKPHEIRGKEHVAEIFKRYRERDAAKENR</sequence>
<comment type="caution">
    <text evidence="7">The sequence shown here is derived from an EMBL/GenBank/DDBJ whole genome shotgun (WGS) entry which is preliminary data.</text>
</comment>
<dbReference type="PROSITE" id="PS00198">
    <property type="entry name" value="4FE4S_FER_1"/>
    <property type="match status" value="1"/>
</dbReference>
<keyword evidence="4" id="KW-0408">Iron</keyword>
<keyword evidence="8" id="KW-1185">Reference proteome</keyword>
<dbReference type="GO" id="GO:0046872">
    <property type="term" value="F:metal ion binding"/>
    <property type="evidence" value="ECO:0007669"/>
    <property type="project" value="UniProtKB-KW"/>
</dbReference>
<dbReference type="GO" id="GO:0016491">
    <property type="term" value="F:oxidoreductase activity"/>
    <property type="evidence" value="ECO:0007669"/>
    <property type="project" value="UniProtKB-KW"/>
</dbReference>
<dbReference type="SUPFAM" id="SSF46548">
    <property type="entry name" value="alpha-helical ferredoxin"/>
    <property type="match status" value="1"/>
</dbReference>
<evidence type="ECO:0000259" key="6">
    <source>
        <dbReference type="PROSITE" id="PS51379"/>
    </source>
</evidence>
<keyword evidence="5" id="KW-0411">Iron-sulfur</keyword>
<keyword evidence="3" id="KW-0560">Oxidoreductase</keyword>
<dbReference type="Pfam" id="PF13534">
    <property type="entry name" value="Fer4_17"/>
    <property type="match status" value="1"/>
</dbReference>
<organism evidence="7 8">
    <name type="scientific">Halodesulfovibrio spirochaetisodalis</name>
    <dbReference type="NCBI Taxonomy" id="1560234"/>
    <lineage>
        <taxon>Bacteria</taxon>
        <taxon>Pseudomonadati</taxon>
        <taxon>Thermodesulfobacteriota</taxon>
        <taxon>Desulfovibrionia</taxon>
        <taxon>Desulfovibrionales</taxon>
        <taxon>Desulfovibrionaceae</taxon>
        <taxon>Halodesulfovibrio</taxon>
    </lineage>
</organism>
<keyword evidence="2" id="KW-0479">Metal-binding</keyword>
<dbReference type="InterPro" id="IPR017900">
    <property type="entry name" value="4Fe4S_Fe_S_CS"/>
</dbReference>
<reference evidence="7 8" key="1">
    <citation type="submission" date="2015-01" db="EMBL/GenBank/DDBJ databases">
        <title>Desulfovibrio sp. JC271 draft genome sequence.</title>
        <authorList>
            <person name="Shivani Y."/>
            <person name="Subhash Y."/>
            <person name="Sasikala C."/>
            <person name="Ramana C.V."/>
        </authorList>
    </citation>
    <scope>NUCLEOTIDE SEQUENCE [LARGE SCALE GENOMIC DNA]</scope>
    <source>
        <strain evidence="7 8">JC271</strain>
    </source>
</reference>
<evidence type="ECO:0000256" key="5">
    <source>
        <dbReference type="ARBA" id="ARBA00023014"/>
    </source>
</evidence>
<keyword evidence="1" id="KW-0004">4Fe-4S</keyword>
<evidence type="ECO:0000256" key="2">
    <source>
        <dbReference type="ARBA" id="ARBA00022723"/>
    </source>
</evidence>
<evidence type="ECO:0000256" key="1">
    <source>
        <dbReference type="ARBA" id="ARBA00022485"/>
    </source>
</evidence>
<protein>
    <submittedName>
        <fullName evidence="7">Heterodisulfide reductase subunit C</fullName>
    </submittedName>
</protein>
<accession>A0A1B7XA05</accession>
<dbReference type="Gene3D" id="1.10.1060.10">
    <property type="entry name" value="Alpha-helical ferredoxin"/>
    <property type="match status" value="1"/>
</dbReference>
<gene>
    <name evidence="7" type="ORF">SP90_13860</name>
</gene>
<dbReference type="Proteomes" id="UP000091979">
    <property type="component" value="Unassembled WGS sequence"/>
</dbReference>
<name>A0A1B7XA05_9BACT</name>
<dbReference type="InterPro" id="IPR051460">
    <property type="entry name" value="HdrC_iron-sulfur_subunit"/>
</dbReference>
<dbReference type="STRING" id="1560234.SP90_13860"/>
<dbReference type="EMBL" id="JXMS01000029">
    <property type="protein sequence ID" value="OBQ46178.1"/>
    <property type="molecule type" value="Genomic_DNA"/>
</dbReference>
<dbReference type="PANTHER" id="PTHR43255:SF1">
    <property type="entry name" value="IRON-SULFUR-BINDING OXIDOREDUCTASE FADF-RELATED"/>
    <property type="match status" value="1"/>
</dbReference>
<evidence type="ECO:0000256" key="3">
    <source>
        <dbReference type="ARBA" id="ARBA00023002"/>
    </source>
</evidence>
<proteinExistence type="predicted"/>
<dbReference type="PROSITE" id="PS51379">
    <property type="entry name" value="4FE4S_FER_2"/>
    <property type="match status" value="1"/>
</dbReference>
<evidence type="ECO:0000256" key="4">
    <source>
        <dbReference type="ARBA" id="ARBA00023004"/>
    </source>
</evidence>
<evidence type="ECO:0000313" key="8">
    <source>
        <dbReference type="Proteomes" id="UP000091979"/>
    </source>
</evidence>
<dbReference type="AlphaFoldDB" id="A0A1B7XA05"/>
<dbReference type="OrthoDB" id="9769677at2"/>
<dbReference type="PANTHER" id="PTHR43255">
    <property type="entry name" value="IRON-SULFUR-BINDING OXIDOREDUCTASE FADF-RELATED-RELATED"/>
    <property type="match status" value="1"/>
</dbReference>